<evidence type="ECO:0000313" key="9">
    <source>
        <dbReference type="EMBL" id="SFW10776.1"/>
    </source>
</evidence>
<dbReference type="AlphaFoldDB" id="A0A1K1LIS7"/>
<feature type="binding site" evidence="7">
    <location>
        <position position="20"/>
    </location>
    <ligand>
        <name>phosphoenolpyruvate</name>
        <dbReference type="ChEBI" id="CHEBI:58702"/>
    </ligand>
</feature>
<dbReference type="Gene3D" id="3.65.10.10">
    <property type="entry name" value="Enolpyruvate transferase domain"/>
    <property type="match status" value="2"/>
</dbReference>
<keyword evidence="3 7" id="KW-0028">Amino-acid biosynthesis</keyword>
<comment type="similarity">
    <text evidence="2 7">Belongs to the EPSP synthase family.</text>
</comment>
<comment type="caution">
    <text evidence="7">Lacks conserved residue(s) required for the propagation of feature annotation.</text>
</comment>
<dbReference type="InterPro" id="IPR006264">
    <property type="entry name" value="EPSP_synthase"/>
</dbReference>
<reference evidence="9 10" key="1">
    <citation type="submission" date="2016-11" db="EMBL/GenBank/DDBJ databases">
        <authorList>
            <person name="Jaros S."/>
            <person name="Januszkiewicz K."/>
            <person name="Wedrychowicz H."/>
        </authorList>
    </citation>
    <scope>NUCLEOTIDE SEQUENCE [LARGE SCALE GENOMIC DNA]</scope>
    <source>
        <strain evidence="9 10">YL228</strain>
    </source>
</reference>
<feature type="active site" description="Proton acceptor" evidence="7">
    <location>
        <position position="289"/>
    </location>
</feature>
<keyword evidence="4 7" id="KW-0808">Transferase</keyword>
<feature type="binding site" evidence="7">
    <location>
        <position position="362"/>
    </location>
    <ligand>
        <name>phosphoenolpyruvate</name>
        <dbReference type="ChEBI" id="CHEBI:58702"/>
    </ligand>
</feature>
<feature type="binding site" evidence="7">
    <location>
        <position position="160"/>
    </location>
    <ligand>
        <name>3-phosphoshikimate</name>
        <dbReference type="ChEBI" id="CHEBI:145989"/>
    </ligand>
</feature>
<comment type="pathway">
    <text evidence="1 7">Metabolic intermediate biosynthesis; chorismate biosynthesis; chorismate from D-erythrose 4-phosphate and phosphoenolpyruvate: step 6/7.</text>
</comment>
<dbReference type="GO" id="GO:0009073">
    <property type="term" value="P:aromatic amino acid family biosynthetic process"/>
    <property type="evidence" value="ECO:0007669"/>
    <property type="project" value="UniProtKB-KW"/>
</dbReference>
<dbReference type="Pfam" id="PF00275">
    <property type="entry name" value="EPSP_synthase"/>
    <property type="match status" value="1"/>
</dbReference>
<comment type="subunit">
    <text evidence="7">Monomer.</text>
</comment>
<dbReference type="EMBL" id="FPIP01000001">
    <property type="protein sequence ID" value="SFW10776.1"/>
    <property type="molecule type" value="Genomic_DNA"/>
</dbReference>
<gene>
    <name evidence="7" type="primary">aroA</name>
    <name evidence="9" type="ORF">SAMN02910280_0403</name>
</gene>
<comment type="catalytic activity">
    <reaction evidence="6">
        <text>3-phosphoshikimate + phosphoenolpyruvate = 5-O-(1-carboxyvinyl)-3-phosphoshikimate + phosphate</text>
        <dbReference type="Rhea" id="RHEA:21256"/>
        <dbReference type="ChEBI" id="CHEBI:43474"/>
        <dbReference type="ChEBI" id="CHEBI:57701"/>
        <dbReference type="ChEBI" id="CHEBI:58702"/>
        <dbReference type="ChEBI" id="CHEBI:145989"/>
        <dbReference type="EC" id="2.5.1.19"/>
    </reaction>
    <physiologicalReaction direction="left-to-right" evidence="6">
        <dbReference type="Rhea" id="RHEA:21257"/>
    </physiologicalReaction>
</comment>
<dbReference type="NCBIfam" id="TIGR01356">
    <property type="entry name" value="aroA"/>
    <property type="match status" value="1"/>
</dbReference>
<dbReference type="UniPathway" id="UPA00053">
    <property type="reaction ID" value="UER00089"/>
</dbReference>
<feature type="domain" description="Enolpyruvate transferase" evidence="8">
    <location>
        <begin position="7"/>
        <end position="395"/>
    </location>
</feature>
<protein>
    <recommendedName>
        <fullName evidence="7">3-phosphoshikimate 1-carboxyvinyltransferase</fullName>
        <ecNumber evidence="7">2.5.1.19</ecNumber>
    </recommendedName>
    <alternativeName>
        <fullName evidence="7">5-enolpyruvylshikimate-3-phosphate synthase</fullName>
        <shortName evidence="7">EPSP synthase</shortName>
        <shortName evidence="7">EPSPS</shortName>
    </alternativeName>
</protein>
<dbReference type="Proteomes" id="UP000183461">
    <property type="component" value="Unassembled WGS sequence"/>
</dbReference>
<evidence type="ECO:0000313" key="10">
    <source>
        <dbReference type="Proteomes" id="UP000183461"/>
    </source>
</evidence>
<feature type="binding site" evidence="7">
    <location>
        <position position="289"/>
    </location>
    <ligand>
        <name>3-phosphoshikimate</name>
        <dbReference type="ChEBI" id="CHEBI:145989"/>
    </ligand>
</feature>
<proteinExistence type="inferred from homology"/>
<feature type="binding site" evidence="7">
    <location>
        <position position="20"/>
    </location>
    <ligand>
        <name>3-phosphoshikimate</name>
        <dbReference type="ChEBI" id="CHEBI:145989"/>
    </ligand>
</feature>
<sequence>MDIRISPSKLRGDLSVPASKSCAHRSIICAALAEGVSHLSGVTMSKDIEATIGAMTALGAEFTVNGGDITVKGAGGRKAQDCVIDCNESGSTLRFIIPIAAALGTNTEFRGRGRLPQRPIDIFIRELGKNGVSFGYQNTMPFTVSGGLKSGRFEIEGDVSSQFITGLLFALPLLDGDSDIVLTSHLESRPYVDITIDTLRRFGVSVTETEEGFRVKGGQRYIARDEHIEGDYSQAAFFCVANALGSEVKLHNLVENSVQGDKKILEIISDMCYNGNIGHYRADCSDIPDLVPILAVLGAFGSGDSVIYNAKRLKIKESDRLQTTAALLNNLGGSVDITDDGLIIHPTGAMHGGTVDSFGDHRIVMAAAIAATAIDGEVIIKGAEAAEKSYPAFFDDYRKLGGKANVIILE</sequence>
<dbReference type="InterPro" id="IPR036968">
    <property type="entry name" value="Enolpyruvate_Tfrase_sf"/>
</dbReference>
<feature type="binding site" evidence="7">
    <location>
        <position position="162"/>
    </location>
    <ligand>
        <name>3-phosphoshikimate</name>
        <dbReference type="ChEBI" id="CHEBI:145989"/>
    </ligand>
</feature>
<evidence type="ECO:0000256" key="7">
    <source>
        <dbReference type="HAMAP-Rule" id="MF_00210"/>
    </source>
</evidence>
<keyword evidence="5 7" id="KW-0057">Aromatic amino acid biosynthesis</keyword>
<dbReference type="InterPro" id="IPR001986">
    <property type="entry name" value="Enolpyruvate_Tfrase_dom"/>
</dbReference>
<evidence type="ECO:0000256" key="5">
    <source>
        <dbReference type="ARBA" id="ARBA00023141"/>
    </source>
</evidence>
<dbReference type="InterPro" id="IPR023193">
    <property type="entry name" value="EPSP_synthase_CS"/>
</dbReference>
<feature type="binding site" evidence="7">
    <location>
        <position position="162"/>
    </location>
    <ligand>
        <name>phosphoenolpyruvate</name>
        <dbReference type="ChEBI" id="CHEBI:58702"/>
    </ligand>
</feature>
<comment type="function">
    <text evidence="7">Catalyzes the transfer of the enolpyruvyl moiety of phosphoenolpyruvate (PEP) to the 5-hydroxyl of shikimate-3-phosphate (S3P) to produce enolpyruvyl shikimate-3-phosphate and inorganic phosphate.</text>
</comment>
<feature type="binding site" evidence="7">
    <location>
        <position position="90"/>
    </location>
    <ligand>
        <name>phosphoenolpyruvate</name>
        <dbReference type="ChEBI" id="CHEBI:58702"/>
    </ligand>
</feature>
<feature type="binding site" evidence="7">
    <location>
        <position position="320"/>
    </location>
    <ligand>
        <name>phosphoenolpyruvate</name>
        <dbReference type="ChEBI" id="CHEBI:58702"/>
    </ligand>
</feature>
<evidence type="ECO:0000256" key="2">
    <source>
        <dbReference type="ARBA" id="ARBA00009948"/>
    </source>
</evidence>
<dbReference type="RefSeq" id="WP_072298864.1">
    <property type="nucleotide sequence ID" value="NZ_FPIP01000001.1"/>
</dbReference>
<name>A0A1K1LIS7_RUMFL</name>
<dbReference type="InterPro" id="IPR013792">
    <property type="entry name" value="RNA3'P_cycl/enolpyr_Trfase_a/b"/>
</dbReference>
<dbReference type="PANTHER" id="PTHR21090">
    <property type="entry name" value="AROM/DEHYDROQUINATE SYNTHASE"/>
    <property type="match status" value="1"/>
</dbReference>
<accession>A0A1K1LIS7</accession>
<dbReference type="GO" id="GO:0005737">
    <property type="term" value="C:cytoplasm"/>
    <property type="evidence" value="ECO:0007669"/>
    <property type="project" value="UniProtKB-SubCell"/>
</dbReference>
<evidence type="ECO:0000256" key="4">
    <source>
        <dbReference type="ARBA" id="ARBA00022679"/>
    </source>
</evidence>
<dbReference type="HAMAP" id="MF_00210">
    <property type="entry name" value="EPSP_synth"/>
    <property type="match status" value="1"/>
</dbReference>
<feature type="binding site" evidence="7">
    <location>
        <position position="25"/>
    </location>
    <ligand>
        <name>3-phosphoshikimate</name>
        <dbReference type="ChEBI" id="CHEBI:145989"/>
    </ligand>
</feature>
<evidence type="ECO:0000256" key="1">
    <source>
        <dbReference type="ARBA" id="ARBA00004811"/>
    </source>
</evidence>
<dbReference type="GO" id="GO:0009423">
    <property type="term" value="P:chorismate biosynthetic process"/>
    <property type="evidence" value="ECO:0007669"/>
    <property type="project" value="UniProtKB-UniRule"/>
</dbReference>
<organism evidence="9 10">
    <name type="scientific">Ruminococcus flavefaciens</name>
    <dbReference type="NCBI Taxonomy" id="1265"/>
    <lineage>
        <taxon>Bacteria</taxon>
        <taxon>Bacillati</taxon>
        <taxon>Bacillota</taxon>
        <taxon>Clostridia</taxon>
        <taxon>Eubacteriales</taxon>
        <taxon>Oscillospiraceae</taxon>
        <taxon>Ruminococcus</taxon>
    </lineage>
</organism>
<dbReference type="GO" id="GO:0003866">
    <property type="term" value="F:3-phosphoshikimate 1-carboxyvinyltransferase activity"/>
    <property type="evidence" value="ECO:0007669"/>
    <property type="project" value="UniProtKB-UniRule"/>
</dbReference>
<dbReference type="PROSITE" id="PS00885">
    <property type="entry name" value="EPSP_SYNTHASE_2"/>
    <property type="match status" value="1"/>
</dbReference>
<dbReference type="EC" id="2.5.1.19" evidence="7"/>
<dbReference type="GO" id="GO:0008652">
    <property type="term" value="P:amino acid biosynthetic process"/>
    <property type="evidence" value="ECO:0007669"/>
    <property type="project" value="UniProtKB-KW"/>
</dbReference>
<feature type="binding site" evidence="7">
    <location>
        <position position="188"/>
    </location>
    <ligand>
        <name>3-phosphoshikimate</name>
        <dbReference type="ChEBI" id="CHEBI:145989"/>
    </ligand>
</feature>
<dbReference type="SUPFAM" id="SSF55205">
    <property type="entry name" value="EPT/RTPC-like"/>
    <property type="match status" value="1"/>
</dbReference>
<feature type="binding site" evidence="7">
    <location>
        <position position="118"/>
    </location>
    <ligand>
        <name>phosphoenolpyruvate</name>
        <dbReference type="ChEBI" id="CHEBI:58702"/>
    </ligand>
</feature>
<evidence type="ECO:0000256" key="3">
    <source>
        <dbReference type="ARBA" id="ARBA00022605"/>
    </source>
</evidence>
<keyword evidence="7" id="KW-0963">Cytoplasm</keyword>
<feature type="binding site" evidence="7">
    <location>
        <position position="21"/>
    </location>
    <ligand>
        <name>3-phosphoshikimate</name>
        <dbReference type="ChEBI" id="CHEBI:145989"/>
    </ligand>
</feature>
<feature type="binding site" evidence="7">
    <location>
        <position position="161"/>
    </location>
    <ligand>
        <name>3-phosphoshikimate</name>
        <dbReference type="ChEBI" id="CHEBI:145989"/>
    </ligand>
</feature>
<dbReference type="CDD" id="cd01556">
    <property type="entry name" value="EPSP_synthase"/>
    <property type="match status" value="1"/>
</dbReference>
<feature type="binding site" evidence="7">
    <location>
        <position position="388"/>
    </location>
    <ligand>
        <name>phosphoenolpyruvate</name>
        <dbReference type="ChEBI" id="CHEBI:58702"/>
    </ligand>
</feature>
<dbReference type="PANTHER" id="PTHR21090:SF5">
    <property type="entry name" value="PENTAFUNCTIONAL AROM POLYPEPTIDE"/>
    <property type="match status" value="1"/>
</dbReference>
<evidence type="ECO:0000256" key="6">
    <source>
        <dbReference type="ARBA" id="ARBA00044633"/>
    </source>
</evidence>
<evidence type="ECO:0000259" key="8">
    <source>
        <dbReference type="Pfam" id="PF00275"/>
    </source>
</evidence>
<feature type="binding site" evidence="7">
    <location>
        <position position="316"/>
    </location>
    <ligand>
        <name>3-phosphoshikimate</name>
        <dbReference type="ChEBI" id="CHEBI:145989"/>
    </ligand>
</feature>
<dbReference type="PIRSF" id="PIRSF000505">
    <property type="entry name" value="EPSPS"/>
    <property type="match status" value="1"/>
</dbReference>
<comment type="subcellular location">
    <subcellularLocation>
        <location evidence="7">Cytoplasm</location>
    </subcellularLocation>
</comment>